<name>A0A3A8FHT0_9GAMM</name>
<gene>
    <name evidence="1" type="ORF">D7V64_17400</name>
</gene>
<dbReference type="AlphaFoldDB" id="A0A3A8FHT0"/>
<protein>
    <submittedName>
        <fullName evidence="1">Uncharacterized protein</fullName>
    </submittedName>
</protein>
<reference evidence="1 2" key="1">
    <citation type="submission" date="2018-09" db="EMBL/GenBank/DDBJ databases">
        <title>The draft genome of Acinetobacter spp. strains.</title>
        <authorList>
            <person name="Qin J."/>
            <person name="Feng Y."/>
            <person name="Zong Z."/>
        </authorList>
    </citation>
    <scope>NUCLEOTIDE SEQUENCE [LARGE SCALE GENOMIC DNA]</scope>
    <source>
        <strain evidence="1 2">WCHAc060002</strain>
    </source>
</reference>
<dbReference type="RefSeq" id="WP_120368499.1">
    <property type="nucleotide sequence ID" value="NZ_RAXZ01000094.1"/>
</dbReference>
<organism evidence="1 2">
    <name type="scientific">Acinetobacter cumulans</name>
    <dbReference type="NCBI Taxonomy" id="2136182"/>
    <lineage>
        <taxon>Bacteria</taxon>
        <taxon>Pseudomonadati</taxon>
        <taxon>Pseudomonadota</taxon>
        <taxon>Gammaproteobacteria</taxon>
        <taxon>Moraxellales</taxon>
        <taxon>Moraxellaceae</taxon>
        <taxon>Acinetobacter</taxon>
    </lineage>
</organism>
<evidence type="ECO:0000313" key="1">
    <source>
        <dbReference type="EMBL" id="RKG46515.1"/>
    </source>
</evidence>
<comment type="caution">
    <text evidence="1">The sequence shown here is derived from an EMBL/GenBank/DDBJ whole genome shotgun (WGS) entry which is preliminary data.</text>
</comment>
<evidence type="ECO:0000313" key="2">
    <source>
        <dbReference type="Proteomes" id="UP000281084"/>
    </source>
</evidence>
<accession>A0A3A8FHT0</accession>
<proteinExistence type="predicted"/>
<dbReference type="Proteomes" id="UP000281084">
    <property type="component" value="Unassembled WGS sequence"/>
</dbReference>
<sequence length="70" mass="7755">MNKKEFRANLYGAYVSSGMHNHVLIQKNIEIAESFVFDKHGITAFDLNKIKIATAEGVHQSNGSYALGKT</sequence>
<dbReference type="EMBL" id="RAXZ01000094">
    <property type="protein sequence ID" value="RKG46515.1"/>
    <property type="molecule type" value="Genomic_DNA"/>
</dbReference>